<reference evidence="3" key="1">
    <citation type="submission" date="2015-04" db="EMBL/GenBank/DDBJ databases">
        <authorList>
            <person name="Syromyatnikov M.Y."/>
            <person name="Popov V.N."/>
        </authorList>
    </citation>
    <scope>NUCLEOTIDE SEQUENCE</scope>
    <source>
        <tissue evidence="3">Venom duct</tissue>
    </source>
</reference>
<sequence length="66" mass="7660">VLFLTACQLITPADYSRDKQVHRAVRLRDKMQRVGEYKGCARSHQRCHPRPCCSGECYMTYIPVCL</sequence>
<dbReference type="EMBL" id="GCVH01000077">
    <property type="protein sequence ID" value="JAI17816.1"/>
    <property type="molecule type" value="Transcribed_RNA"/>
</dbReference>
<accession>A0A0K8TU87</accession>
<proteinExistence type="predicted"/>
<dbReference type="AlphaFoldDB" id="A0A0K8TU87"/>
<evidence type="ECO:0000256" key="2">
    <source>
        <dbReference type="ARBA" id="ARBA00022525"/>
    </source>
</evidence>
<dbReference type="GO" id="GO:0008200">
    <property type="term" value="F:ion channel inhibitor activity"/>
    <property type="evidence" value="ECO:0007669"/>
    <property type="project" value="InterPro"/>
</dbReference>
<evidence type="ECO:0000256" key="1">
    <source>
        <dbReference type="ARBA" id="ARBA00004613"/>
    </source>
</evidence>
<feature type="non-terminal residue" evidence="3">
    <location>
        <position position="1"/>
    </location>
</feature>
<evidence type="ECO:0000313" key="3">
    <source>
        <dbReference type="EMBL" id="JAI17816.1"/>
    </source>
</evidence>
<keyword evidence="2" id="KW-0964">Secreted</keyword>
<comment type="subcellular location">
    <subcellularLocation>
        <location evidence="1">Secreted</location>
    </subcellularLocation>
</comment>
<name>A0A0K8TU87_CONLV</name>
<dbReference type="InterPro" id="IPR004214">
    <property type="entry name" value="Conotoxin"/>
</dbReference>
<dbReference type="Pfam" id="PF02950">
    <property type="entry name" value="Conotoxin"/>
    <property type="match status" value="1"/>
</dbReference>
<protein>
    <submittedName>
        <fullName evidence="3">Conopeptide</fullName>
    </submittedName>
</protein>
<organism evidence="3">
    <name type="scientific">Conus lenavati</name>
    <name type="common">Cone snail</name>
    <dbReference type="NCBI Taxonomy" id="1519839"/>
    <lineage>
        <taxon>Eukaryota</taxon>
        <taxon>Metazoa</taxon>
        <taxon>Spiralia</taxon>
        <taxon>Lophotrochozoa</taxon>
        <taxon>Mollusca</taxon>
        <taxon>Gastropoda</taxon>
        <taxon>Caenogastropoda</taxon>
        <taxon>Neogastropoda</taxon>
        <taxon>Conoidea</taxon>
        <taxon>Conidae</taxon>
        <taxon>Conus</taxon>
        <taxon>Splinoconus</taxon>
    </lineage>
</organism>
<dbReference type="GO" id="GO:0005576">
    <property type="term" value="C:extracellular region"/>
    <property type="evidence" value="ECO:0007669"/>
    <property type="project" value="UniProtKB-SubCell"/>
</dbReference>